<accession>A0A644SU39</accession>
<dbReference type="Gene3D" id="1.10.1060.10">
    <property type="entry name" value="Alpha-helical ferredoxin"/>
    <property type="match status" value="1"/>
</dbReference>
<keyword evidence="5" id="KW-0411">Iron-sulfur</keyword>
<dbReference type="AlphaFoldDB" id="A0A644SU39"/>
<keyword evidence="3" id="KW-0560">Oxidoreductase</keyword>
<dbReference type="GO" id="GO:0046872">
    <property type="term" value="F:metal ion binding"/>
    <property type="evidence" value="ECO:0007669"/>
    <property type="project" value="UniProtKB-KW"/>
</dbReference>
<dbReference type="EMBL" id="VSSQ01000006">
    <property type="protein sequence ID" value="MPL58156.1"/>
    <property type="molecule type" value="Genomic_DNA"/>
</dbReference>
<keyword evidence="2" id="KW-0479">Metal-binding</keyword>
<dbReference type="Pfam" id="PF13183">
    <property type="entry name" value="Fer4_8"/>
    <property type="match status" value="1"/>
</dbReference>
<dbReference type="PANTHER" id="PTHR43255">
    <property type="entry name" value="IRON-SULFUR-BINDING OXIDOREDUCTASE FADF-RELATED-RELATED"/>
    <property type="match status" value="1"/>
</dbReference>
<dbReference type="GO" id="GO:0016491">
    <property type="term" value="F:oxidoreductase activity"/>
    <property type="evidence" value="ECO:0007669"/>
    <property type="project" value="UniProtKB-KW"/>
</dbReference>
<evidence type="ECO:0000256" key="5">
    <source>
        <dbReference type="ARBA" id="ARBA00023014"/>
    </source>
</evidence>
<evidence type="ECO:0000256" key="3">
    <source>
        <dbReference type="ARBA" id="ARBA00023002"/>
    </source>
</evidence>
<dbReference type="InterPro" id="IPR051460">
    <property type="entry name" value="HdrC_iron-sulfur_subunit"/>
</dbReference>
<dbReference type="PROSITE" id="PS00198">
    <property type="entry name" value="4FE4S_FER_1"/>
    <property type="match status" value="2"/>
</dbReference>
<name>A0A644SU39_9ZZZZ</name>
<sequence>METIKIDENPLKLAEKIVEDIKFSKDRGLLKCVQCGMCTSMCPGARNSEYNPRTMIEKVLEGDESIIYDETIWNCFYCYTCHSICPVGNSACEVNQILRQIAISKGIANEKVKPFAGFVDLMMDLGLGGIPDNFHSDLKRDVGEEWEEKNLNLNDIREQLGLKPLEMPEESKNEIRALLKQTGLDKRAKKVRK</sequence>
<evidence type="ECO:0000256" key="2">
    <source>
        <dbReference type="ARBA" id="ARBA00022723"/>
    </source>
</evidence>
<evidence type="ECO:0000256" key="1">
    <source>
        <dbReference type="ARBA" id="ARBA00022485"/>
    </source>
</evidence>
<evidence type="ECO:0000313" key="7">
    <source>
        <dbReference type="EMBL" id="MPL58156.1"/>
    </source>
</evidence>
<dbReference type="InterPro" id="IPR017900">
    <property type="entry name" value="4Fe4S_Fe_S_CS"/>
</dbReference>
<dbReference type="SUPFAM" id="SSF46548">
    <property type="entry name" value="alpha-helical ferredoxin"/>
    <property type="match status" value="1"/>
</dbReference>
<dbReference type="NCBIfam" id="NF041890">
    <property type="entry name" value="hdrC_Methbact"/>
    <property type="match status" value="1"/>
</dbReference>
<dbReference type="PANTHER" id="PTHR43255:SF1">
    <property type="entry name" value="IRON-SULFUR-BINDING OXIDOREDUCTASE FADF-RELATED"/>
    <property type="match status" value="1"/>
</dbReference>
<dbReference type="GO" id="GO:0051539">
    <property type="term" value="F:4 iron, 4 sulfur cluster binding"/>
    <property type="evidence" value="ECO:0007669"/>
    <property type="project" value="UniProtKB-KW"/>
</dbReference>
<gene>
    <name evidence="7" type="ORF">SDC9_03687</name>
</gene>
<feature type="domain" description="4Fe-4S ferredoxin-type" evidence="6">
    <location>
        <begin position="21"/>
        <end position="53"/>
    </location>
</feature>
<dbReference type="InterPro" id="IPR009051">
    <property type="entry name" value="Helical_ferredxn"/>
</dbReference>
<dbReference type="InterPro" id="IPR017896">
    <property type="entry name" value="4Fe4S_Fe-S-bd"/>
</dbReference>
<protein>
    <recommendedName>
        <fullName evidence="6">4Fe-4S ferredoxin-type domain-containing protein</fullName>
    </recommendedName>
</protein>
<reference evidence="7" key="1">
    <citation type="submission" date="2019-08" db="EMBL/GenBank/DDBJ databases">
        <authorList>
            <person name="Kucharzyk K."/>
            <person name="Murdoch R.W."/>
            <person name="Higgins S."/>
            <person name="Loffler F."/>
        </authorList>
    </citation>
    <scope>NUCLEOTIDE SEQUENCE</scope>
</reference>
<keyword evidence="1" id="KW-0004">4Fe-4S</keyword>
<organism evidence="7">
    <name type="scientific">bioreactor metagenome</name>
    <dbReference type="NCBI Taxonomy" id="1076179"/>
    <lineage>
        <taxon>unclassified sequences</taxon>
        <taxon>metagenomes</taxon>
        <taxon>ecological metagenomes</taxon>
    </lineage>
</organism>
<evidence type="ECO:0000259" key="6">
    <source>
        <dbReference type="PROSITE" id="PS51379"/>
    </source>
</evidence>
<dbReference type="PROSITE" id="PS51379">
    <property type="entry name" value="4FE4S_FER_2"/>
    <property type="match status" value="1"/>
</dbReference>
<dbReference type="GO" id="GO:0005886">
    <property type="term" value="C:plasma membrane"/>
    <property type="evidence" value="ECO:0007669"/>
    <property type="project" value="TreeGrafter"/>
</dbReference>
<proteinExistence type="predicted"/>
<evidence type="ECO:0000256" key="4">
    <source>
        <dbReference type="ARBA" id="ARBA00023004"/>
    </source>
</evidence>
<comment type="caution">
    <text evidence="7">The sequence shown here is derived from an EMBL/GenBank/DDBJ whole genome shotgun (WGS) entry which is preliminary data.</text>
</comment>
<keyword evidence="4" id="KW-0408">Iron</keyword>